<dbReference type="PANTHER" id="PTHR43162">
    <property type="match status" value="1"/>
</dbReference>
<gene>
    <name evidence="2" type="ORF">ACFFN0_06675</name>
</gene>
<keyword evidence="3" id="KW-1185">Reference proteome</keyword>
<dbReference type="RefSeq" id="WP_377466007.1">
    <property type="nucleotide sequence ID" value="NZ_JBHMAX010000013.1"/>
</dbReference>
<dbReference type="InterPro" id="IPR036291">
    <property type="entry name" value="NAD(P)-bd_dom_sf"/>
</dbReference>
<proteinExistence type="predicted"/>
<dbReference type="Gene3D" id="3.90.25.10">
    <property type="entry name" value="UDP-galactose 4-epimerase, domain 1"/>
    <property type="match status" value="1"/>
</dbReference>
<evidence type="ECO:0000313" key="2">
    <source>
        <dbReference type="EMBL" id="MFB9731720.1"/>
    </source>
</evidence>
<feature type="domain" description="NmrA-like" evidence="1">
    <location>
        <begin position="4"/>
        <end position="252"/>
    </location>
</feature>
<reference evidence="2 3" key="1">
    <citation type="submission" date="2024-09" db="EMBL/GenBank/DDBJ databases">
        <authorList>
            <person name="Sun Q."/>
            <person name="Mori K."/>
        </authorList>
    </citation>
    <scope>NUCLEOTIDE SEQUENCE [LARGE SCALE GENOMIC DNA]</scope>
    <source>
        <strain evidence="2 3">JCM 12763</strain>
    </source>
</reference>
<dbReference type="Pfam" id="PF05368">
    <property type="entry name" value="NmrA"/>
    <property type="match status" value="1"/>
</dbReference>
<sequence length="283" mass="29809">MDAATVTVLGATGKAGRAVARAALRRGLHVRGTTRHVESRTDAPGLPDGVDRSVADLLTGDGLVDALRGADAAYLIVPNLHPAEVDIVARAARVAEEEGVAQIVYHSVADPDDARMPHHVRKGRAERELRAVRPDAVVLRPCAYQQNLLAPALDGRIEVPYRLDAPFSLVDLDDVAEVAAAALAGELEPGSTHVLAGPEDLTVADLAARATRVLGRPVTAAATTVEEWRAGPGAGLDPGAAADLEAMFRAYDGTGFTADPQPLARLLGRPPTTWTDLLRRHAR</sequence>
<evidence type="ECO:0000259" key="1">
    <source>
        <dbReference type="Pfam" id="PF05368"/>
    </source>
</evidence>
<name>A0ABV5V1N5_9MICO</name>
<organism evidence="2 3">
    <name type="scientific">Ornithinimicrobium kibberense</name>
    <dbReference type="NCBI Taxonomy" id="282060"/>
    <lineage>
        <taxon>Bacteria</taxon>
        <taxon>Bacillati</taxon>
        <taxon>Actinomycetota</taxon>
        <taxon>Actinomycetes</taxon>
        <taxon>Micrococcales</taxon>
        <taxon>Ornithinimicrobiaceae</taxon>
        <taxon>Ornithinimicrobium</taxon>
    </lineage>
</organism>
<dbReference type="EMBL" id="JBHMAX010000013">
    <property type="protein sequence ID" value="MFB9731720.1"/>
    <property type="molecule type" value="Genomic_DNA"/>
</dbReference>
<dbReference type="SUPFAM" id="SSF51735">
    <property type="entry name" value="NAD(P)-binding Rossmann-fold domains"/>
    <property type="match status" value="1"/>
</dbReference>
<dbReference type="InterPro" id="IPR008030">
    <property type="entry name" value="NmrA-like"/>
</dbReference>
<comment type="caution">
    <text evidence="2">The sequence shown here is derived from an EMBL/GenBank/DDBJ whole genome shotgun (WGS) entry which is preliminary data.</text>
</comment>
<accession>A0ABV5V1N5</accession>
<evidence type="ECO:0000313" key="3">
    <source>
        <dbReference type="Proteomes" id="UP001589613"/>
    </source>
</evidence>
<dbReference type="Proteomes" id="UP001589613">
    <property type="component" value="Unassembled WGS sequence"/>
</dbReference>
<protein>
    <submittedName>
        <fullName evidence="2">NmrA family NAD(P)-binding protein</fullName>
    </submittedName>
</protein>
<dbReference type="PANTHER" id="PTHR43162:SF1">
    <property type="entry name" value="PRESTALK A DIFFERENTIATION PROTEIN A"/>
    <property type="match status" value="1"/>
</dbReference>
<dbReference type="InterPro" id="IPR051604">
    <property type="entry name" value="Ergot_Alk_Oxidoreductase"/>
</dbReference>
<dbReference type="Gene3D" id="3.40.50.720">
    <property type="entry name" value="NAD(P)-binding Rossmann-like Domain"/>
    <property type="match status" value="1"/>
</dbReference>